<evidence type="ECO:0000256" key="3">
    <source>
        <dbReference type="ARBA" id="ARBA00022603"/>
    </source>
</evidence>
<dbReference type="OrthoDB" id="9808773at2"/>
<evidence type="ECO:0000256" key="5">
    <source>
        <dbReference type="ARBA" id="ARBA00022691"/>
    </source>
</evidence>
<dbReference type="EC" id="2.1.1.-" evidence="6"/>
<keyword evidence="5 6" id="KW-0949">S-adenosyl-L-methionine</keyword>
<gene>
    <name evidence="7" type="primary">gidB1</name>
    <name evidence="6" type="synonym">rsmG</name>
    <name evidence="7" type="ORF">NCTC10179_00570</name>
</gene>
<comment type="caution">
    <text evidence="6">Lacks conserved residue(s) required for the propagation of feature annotation.</text>
</comment>
<dbReference type="AlphaFoldDB" id="A0A449B725"/>
<dbReference type="RefSeq" id="WP_084272224.1">
    <property type="nucleotide sequence ID" value="NZ_LR215039.1"/>
</dbReference>
<dbReference type="InterPro" id="IPR029063">
    <property type="entry name" value="SAM-dependent_MTases_sf"/>
</dbReference>
<reference evidence="7 8" key="1">
    <citation type="submission" date="2019-01" db="EMBL/GenBank/DDBJ databases">
        <authorList>
            <consortium name="Pathogen Informatics"/>
        </authorList>
    </citation>
    <scope>NUCLEOTIDE SEQUENCE [LARGE SCALE GENOMIC DNA]</scope>
    <source>
        <strain evidence="7 8">NCTC10179</strain>
    </source>
</reference>
<proteinExistence type="inferred from homology"/>
<dbReference type="Proteomes" id="UP000289497">
    <property type="component" value="Chromosome"/>
</dbReference>
<dbReference type="Pfam" id="PF02527">
    <property type="entry name" value="GidB"/>
    <property type="match status" value="1"/>
</dbReference>
<keyword evidence="8" id="KW-1185">Reference proteome</keyword>
<dbReference type="GO" id="GO:0005829">
    <property type="term" value="C:cytosol"/>
    <property type="evidence" value="ECO:0007669"/>
    <property type="project" value="TreeGrafter"/>
</dbReference>
<dbReference type="KEGG" id="mcou:NCTC10179_00570"/>
<dbReference type="Gene3D" id="3.40.50.150">
    <property type="entry name" value="Vaccinia Virus protein VP39"/>
    <property type="match status" value="1"/>
</dbReference>
<accession>A0A449B725</accession>
<dbReference type="CDD" id="cd02440">
    <property type="entry name" value="AdoMet_MTases"/>
    <property type="match status" value="1"/>
</dbReference>
<dbReference type="PIRSF" id="PIRSF003078">
    <property type="entry name" value="GidB"/>
    <property type="match status" value="1"/>
</dbReference>
<dbReference type="PANTHER" id="PTHR31760">
    <property type="entry name" value="S-ADENOSYL-L-METHIONINE-DEPENDENT METHYLTRANSFERASES SUPERFAMILY PROTEIN"/>
    <property type="match status" value="1"/>
</dbReference>
<evidence type="ECO:0000256" key="2">
    <source>
        <dbReference type="ARBA" id="ARBA00022552"/>
    </source>
</evidence>
<protein>
    <recommendedName>
        <fullName evidence="6">Ribosomal RNA small subunit methyltransferase G</fullName>
        <ecNumber evidence="6">2.1.1.-</ecNumber>
    </recommendedName>
    <alternativeName>
        <fullName evidence="6">16S rRNA 7-methylguanosine methyltransferase</fullName>
        <shortName evidence="6">16S rRNA m7G methyltransferase</shortName>
    </alternativeName>
</protein>
<feature type="binding site" evidence="6">
    <location>
        <position position="77"/>
    </location>
    <ligand>
        <name>S-adenosyl-L-methionine</name>
        <dbReference type="ChEBI" id="CHEBI:59789"/>
    </ligand>
</feature>
<dbReference type="NCBIfam" id="TIGR00138">
    <property type="entry name" value="rsmG_gidB"/>
    <property type="match status" value="1"/>
</dbReference>
<sequence length="229" mass="26323">MLNKDIVYQLCLKNNWDFNKLQLYVDLIEQKNKVMNLTGFSGDKLWEEGILESLLFMNKIIEKQDTQILDIGAGAGFPSLPYAIVNSHKQITIYEPLQKRVDFLNIVIEQLQLTNVIVVKIRAEEVLQKNQFDVVTARAVGTIKTMLMASFHLVKLNGKMSLIKGRKYQEELNDAQNILKLLSTNIVVKEFALPAIDKQNVIVEITKKRSTPSQFPFKWKDIVKDKKTN</sequence>
<keyword evidence="4 6" id="KW-0808">Transferase</keyword>
<feature type="binding site" evidence="6">
    <location>
        <begin position="123"/>
        <end position="124"/>
    </location>
    <ligand>
        <name>S-adenosyl-L-methionine</name>
        <dbReference type="ChEBI" id="CHEBI:59789"/>
    </ligand>
</feature>
<evidence type="ECO:0000256" key="1">
    <source>
        <dbReference type="ARBA" id="ARBA00022490"/>
    </source>
</evidence>
<dbReference type="InterPro" id="IPR003682">
    <property type="entry name" value="rRNA_ssu_MeTfrase_G"/>
</dbReference>
<comment type="subcellular location">
    <subcellularLocation>
        <location evidence="6">Cytoplasm</location>
    </subcellularLocation>
</comment>
<comment type="similarity">
    <text evidence="6">Belongs to the methyltransferase superfamily. RNA methyltransferase RsmG family.</text>
</comment>
<evidence type="ECO:0000256" key="4">
    <source>
        <dbReference type="ARBA" id="ARBA00022679"/>
    </source>
</evidence>
<evidence type="ECO:0000313" key="7">
    <source>
        <dbReference type="EMBL" id="VEU76391.1"/>
    </source>
</evidence>
<dbReference type="PANTHER" id="PTHR31760:SF0">
    <property type="entry name" value="S-ADENOSYL-L-METHIONINE-DEPENDENT METHYLTRANSFERASES SUPERFAMILY PROTEIN"/>
    <property type="match status" value="1"/>
</dbReference>
<dbReference type="EMBL" id="LR215039">
    <property type="protein sequence ID" value="VEU76391.1"/>
    <property type="molecule type" value="Genomic_DNA"/>
</dbReference>
<feature type="binding site" evidence="6">
    <location>
        <position position="138"/>
    </location>
    <ligand>
        <name>S-adenosyl-L-methionine</name>
        <dbReference type="ChEBI" id="CHEBI:59789"/>
    </ligand>
</feature>
<comment type="function">
    <text evidence="6">Specifically methylates the N7 position of a guanine in 16S rRNA.</text>
</comment>
<keyword evidence="1 6" id="KW-0963">Cytoplasm</keyword>
<evidence type="ECO:0000256" key="6">
    <source>
        <dbReference type="HAMAP-Rule" id="MF_00074"/>
    </source>
</evidence>
<name>A0A449B725_9BACT</name>
<dbReference type="HAMAP" id="MF_00074">
    <property type="entry name" value="16SrRNA_methyltr_G"/>
    <property type="match status" value="1"/>
</dbReference>
<dbReference type="GO" id="GO:0070043">
    <property type="term" value="F:rRNA (guanine-N7-)-methyltransferase activity"/>
    <property type="evidence" value="ECO:0007669"/>
    <property type="project" value="UniProtKB-UniRule"/>
</dbReference>
<keyword evidence="3 6" id="KW-0489">Methyltransferase</keyword>
<evidence type="ECO:0000313" key="8">
    <source>
        <dbReference type="Proteomes" id="UP000289497"/>
    </source>
</evidence>
<keyword evidence="2 6" id="KW-0698">rRNA processing</keyword>
<dbReference type="SUPFAM" id="SSF53335">
    <property type="entry name" value="S-adenosyl-L-methionine-dependent methyltransferases"/>
    <property type="match status" value="1"/>
</dbReference>
<organism evidence="7 8">
    <name type="scientific">Mycoplasmopsis columboralis</name>
    <dbReference type="NCBI Taxonomy" id="171282"/>
    <lineage>
        <taxon>Bacteria</taxon>
        <taxon>Bacillati</taxon>
        <taxon>Mycoplasmatota</taxon>
        <taxon>Mycoplasmoidales</taxon>
        <taxon>Metamycoplasmataceae</taxon>
        <taxon>Mycoplasmopsis</taxon>
    </lineage>
</organism>
<feature type="binding site" evidence="6">
    <location>
        <position position="72"/>
    </location>
    <ligand>
        <name>S-adenosyl-L-methionine</name>
        <dbReference type="ChEBI" id="CHEBI:59789"/>
    </ligand>
</feature>